<feature type="region of interest" description="Disordered" evidence="6">
    <location>
        <begin position="296"/>
        <end position="326"/>
    </location>
</feature>
<dbReference type="GO" id="GO:0016020">
    <property type="term" value="C:membrane"/>
    <property type="evidence" value="ECO:0007669"/>
    <property type="project" value="UniProtKB-SubCell"/>
</dbReference>
<feature type="transmembrane region" description="Helical" evidence="7">
    <location>
        <begin position="184"/>
        <end position="205"/>
    </location>
</feature>
<dbReference type="InterPro" id="IPR037185">
    <property type="entry name" value="EmrE-like"/>
</dbReference>
<feature type="transmembrane region" description="Helical" evidence="7">
    <location>
        <begin position="217"/>
        <end position="237"/>
    </location>
</feature>
<feature type="transmembrane region" description="Helical" evidence="7">
    <location>
        <begin position="37"/>
        <end position="57"/>
    </location>
</feature>
<keyword evidence="3 7" id="KW-0812">Transmembrane</keyword>
<comment type="similarity">
    <text evidence="2">Belongs to the EamA transporter family.</text>
</comment>
<protein>
    <submittedName>
        <fullName evidence="9">DMT family transporter</fullName>
    </submittedName>
</protein>
<evidence type="ECO:0000256" key="2">
    <source>
        <dbReference type="ARBA" id="ARBA00007362"/>
    </source>
</evidence>
<sequence>MPGPRVAAFNLPLAATVVSWGFNFVALKILLAHVTPAALVLTRSLAMYLCLLAICRVRSVPLKVGRGDGLRIGFLGFLMMGLYLVVFFEGLKLTTVAEGSITLATATIFTGLFAAFAGQERLTLRWLLGAGVAFGGVAIVQLAGAQAGHGRLIGNLLVLGSAALWALSTVAARSLLKRYDPVQLLTLAMPGAFVAAIPYGLAPALAVNWAQLSLTDWLLFIYVAAGAGALGFVGFSAGVQALGAGRAMLYQYFVPPLAVVFGWLCIGSTMTLTQGLGMALTLAGVALAMGRRDAAQGIGEPPSKVNSGSFEEDRARLAQARTETTG</sequence>
<evidence type="ECO:0000256" key="6">
    <source>
        <dbReference type="SAM" id="MobiDB-lite"/>
    </source>
</evidence>
<feature type="transmembrane region" description="Helical" evidence="7">
    <location>
        <begin position="100"/>
        <end position="117"/>
    </location>
</feature>
<feature type="domain" description="EamA" evidence="8">
    <location>
        <begin position="153"/>
        <end position="288"/>
    </location>
</feature>
<proteinExistence type="inferred from homology"/>
<dbReference type="Pfam" id="PF00892">
    <property type="entry name" value="EamA"/>
    <property type="match status" value="2"/>
</dbReference>
<feature type="transmembrane region" description="Helical" evidence="7">
    <location>
        <begin position="7"/>
        <end position="31"/>
    </location>
</feature>
<evidence type="ECO:0000313" key="9">
    <source>
        <dbReference type="EMBL" id="MBI1755662.1"/>
    </source>
</evidence>
<comment type="caution">
    <text evidence="9">The sequence shown here is derived from an EMBL/GenBank/DDBJ whole genome shotgun (WGS) entry which is preliminary data.</text>
</comment>
<feature type="transmembrane region" description="Helical" evidence="7">
    <location>
        <begin position="152"/>
        <end position="172"/>
    </location>
</feature>
<dbReference type="PANTHER" id="PTHR32322">
    <property type="entry name" value="INNER MEMBRANE TRANSPORTER"/>
    <property type="match status" value="1"/>
</dbReference>
<dbReference type="EMBL" id="JACOSL010000006">
    <property type="protein sequence ID" value="MBI1755662.1"/>
    <property type="molecule type" value="Genomic_DNA"/>
</dbReference>
<dbReference type="SUPFAM" id="SSF103481">
    <property type="entry name" value="Multidrug resistance efflux transporter EmrE"/>
    <property type="match status" value="2"/>
</dbReference>
<keyword evidence="5 7" id="KW-0472">Membrane</keyword>
<dbReference type="InterPro" id="IPR050638">
    <property type="entry name" value="AA-Vitamin_Transporters"/>
</dbReference>
<accession>A0A931LTZ7</accession>
<evidence type="ECO:0000256" key="5">
    <source>
        <dbReference type="ARBA" id="ARBA00023136"/>
    </source>
</evidence>
<dbReference type="PANTHER" id="PTHR32322:SF2">
    <property type="entry name" value="EAMA DOMAIN-CONTAINING PROTEIN"/>
    <property type="match status" value="1"/>
</dbReference>
<gene>
    <name evidence="9" type="ORF">HYR64_00965</name>
</gene>
<feature type="domain" description="EamA" evidence="8">
    <location>
        <begin position="14"/>
        <end position="140"/>
    </location>
</feature>
<reference evidence="9" key="1">
    <citation type="submission" date="2020-07" db="EMBL/GenBank/DDBJ databases">
        <title>Huge and variable diversity of episymbiotic CPR bacteria and DPANN archaea in groundwater ecosystems.</title>
        <authorList>
            <person name="He C.Y."/>
            <person name="Keren R."/>
            <person name="Whittaker M."/>
            <person name="Farag I.F."/>
            <person name="Doudna J."/>
            <person name="Cate J.H.D."/>
            <person name="Banfield J.F."/>
        </authorList>
    </citation>
    <scope>NUCLEOTIDE SEQUENCE</scope>
    <source>
        <strain evidence="9">NC_groundwater_17_Pr7_B-0.1um_64_12</strain>
    </source>
</reference>
<evidence type="ECO:0000256" key="1">
    <source>
        <dbReference type="ARBA" id="ARBA00004141"/>
    </source>
</evidence>
<organism evidence="9 10">
    <name type="scientific">Fimbriimonas ginsengisoli</name>
    <dbReference type="NCBI Taxonomy" id="1005039"/>
    <lineage>
        <taxon>Bacteria</taxon>
        <taxon>Bacillati</taxon>
        <taxon>Armatimonadota</taxon>
        <taxon>Fimbriimonadia</taxon>
        <taxon>Fimbriimonadales</taxon>
        <taxon>Fimbriimonadaceae</taxon>
        <taxon>Fimbriimonas</taxon>
    </lineage>
</organism>
<feature type="transmembrane region" description="Helical" evidence="7">
    <location>
        <begin position="124"/>
        <end position="146"/>
    </location>
</feature>
<dbReference type="AlphaFoldDB" id="A0A931LTZ7"/>
<name>A0A931LTZ7_FIMGI</name>
<dbReference type="InterPro" id="IPR000620">
    <property type="entry name" value="EamA_dom"/>
</dbReference>
<evidence type="ECO:0000259" key="8">
    <source>
        <dbReference type="Pfam" id="PF00892"/>
    </source>
</evidence>
<dbReference type="Proteomes" id="UP000727962">
    <property type="component" value="Unassembled WGS sequence"/>
</dbReference>
<feature type="transmembrane region" description="Helical" evidence="7">
    <location>
        <begin position="69"/>
        <end position="88"/>
    </location>
</feature>
<evidence type="ECO:0000256" key="4">
    <source>
        <dbReference type="ARBA" id="ARBA00022989"/>
    </source>
</evidence>
<evidence type="ECO:0000256" key="7">
    <source>
        <dbReference type="SAM" id="Phobius"/>
    </source>
</evidence>
<keyword evidence="4 7" id="KW-1133">Transmembrane helix</keyword>
<evidence type="ECO:0000313" key="10">
    <source>
        <dbReference type="Proteomes" id="UP000727962"/>
    </source>
</evidence>
<evidence type="ECO:0000256" key="3">
    <source>
        <dbReference type="ARBA" id="ARBA00022692"/>
    </source>
</evidence>
<comment type="subcellular location">
    <subcellularLocation>
        <location evidence="1">Membrane</location>
        <topology evidence="1">Multi-pass membrane protein</topology>
    </subcellularLocation>
</comment>
<feature type="transmembrane region" description="Helical" evidence="7">
    <location>
        <begin position="249"/>
        <end position="266"/>
    </location>
</feature>